<protein>
    <submittedName>
        <fullName evidence="1">Uncharacterized protein</fullName>
    </submittedName>
</protein>
<sequence>MLPVFKNARPSEGRVQRVSYTRKVKHRPVSTGCTRGLRAVCQGYLCGVGVTVAPRLVTVDSGGSNPLLRLKILEGCTLEQPLLEKYECLSEECGGQFLVNMEKSKGKNLACPFCKRTAEATVSENPDV</sequence>
<comment type="caution">
    <text evidence="1">The sequence shown here is derived from an EMBL/GenBank/DDBJ whole genome shotgun (WGS) entry which is preliminary data.</text>
</comment>
<name>A0ABM9BKV5_9BACL</name>
<evidence type="ECO:0000313" key="1">
    <source>
        <dbReference type="EMBL" id="CAH1059822.1"/>
    </source>
</evidence>
<evidence type="ECO:0000313" key="2">
    <source>
        <dbReference type="Proteomes" id="UP000838749"/>
    </source>
</evidence>
<reference evidence="1" key="1">
    <citation type="submission" date="2021-12" db="EMBL/GenBank/DDBJ databases">
        <authorList>
            <person name="Criscuolo A."/>
        </authorList>
    </citation>
    <scope>NUCLEOTIDE SEQUENCE</scope>
    <source>
        <strain evidence="1">CIP111894</strain>
    </source>
</reference>
<accession>A0ABM9BKV5</accession>
<gene>
    <name evidence="1" type="ORF">PAECIP111894_06034</name>
</gene>
<dbReference type="EMBL" id="CAKMAB010000072">
    <property type="protein sequence ID" value="CAH1059822.1"/>
    <property type="molecule type" value="Genomic_DNA"/>
</dbReference>
<dbReference type="Proteomes" id="UP000838749">
    <property type="component" value="Unassembled WGS sequence"/>
</dbReference>
<proteinExistence type="predicted"/>
<keyword evidence="2" id="KW-1185">Reference proteome</keyword>
<organism evidence="1 2">
    <name type="scientific">Paenibacillus pseudetheri</name>
    <dbReference type="NCBI Taxonomy" id="2897682"/>
    <lineage>
        <taxon>Bacteria</taxon>
        <taxon>Bacillati</taxon>
        <taxon>Bacillota</taxon>
        <taxon>Bacilli</taxon>
        <taxon>Bacillales</taxon>
        <taxon>Paenibacillaceae</taxon>
        <taxon>Paenibacillus</taxon>
    </lineage>
</organism>